<gene>
    <name evidence="1" type="ORF">TWF481_009386</name>
</gene>
<dbReference type="EMBL" id="JAVHJL010000006">
    <property type="protein sequence ID" value="KAK6501550.1"/>
    <property type="molecule type" value="Genomic_DNA"/>
</dbReference>
<dbReference type="GO" id="GO:0005739">
    <property type="term" value="C:mitochondrion"/>
    <property type="evidence" value="ECO:0007669"/>
    <property type="project" value="TreeGrafter"/>
</dbReference>
<proteinExistence type="predicted"/>
<keyword evidence="2" id="KW-1185">Reference proteome</keyword>
<dbReference type="PANTHER" id="PTHR12286:SF5">
    <property type="entry name" value="SACCHAROPINE DEHYDROGENASE-LIKE OXIDOREDUCTASE"/>
    <property type="match status" value="1"/>
</dbReference>
<organism evidence="1 2">
    <name type="scientific">Arthrobotrys musiformis</name>
    <dbReference type="NCBI Taxonomy" id="47236"/>
    <lineage>
        <taxon>Eukaryota</taxon>
        <taxon>Fungi</taxon>
        <taxon>Dikarya</taxon>
        <taxon>Ascomycota</taxon>
        <taxon>Pezizomycotina</taxon>
        <taxon>Orbiliomycetes</taxon>
        <taxon>Orbiliales</taxon>
        <taxon>Orbiliaceae</taxon>
        <taxon>Arthrobotrys</taxon>
    </lineage>
</organism>
<comment type="caution">
    <text evidence="1">The sequence shown here is derived from an EMBL/GenBank/DDBJ whole genome shotgun (WGS) entry which is preliminary data.</text>
</comment>
<dbReference type="GO" id="GO:0009247">
    <property type="term" value="P:glycolipid biosynthetic process"/>
    <property type="evidence" value="ECO:0007669"/>
    <property type="project" value="TreeGrafter"/>
</dbReference>
<dbReference type="AlphaFoldDB" id="A0AAV9W5K7"/>
<dbReference type="GO" id="GO:0005811">
    <property type="term" value="C:lipid droplet"/>
    <property type="evidence" value="ECO:0007669"/>
    <property type="project" value="TreeGrafter"/>
</dbReference>
<dbReference type="InterPro" id="IPR051276">
    <property type="entry name" value="Saccharopine_DH-like_oxidrdct"/>
</dbReference>
<accession>A0AAV9W5K7</accession>
<sequence>MWLQCWVWGGCCVARRGGTKLEGVLEFAATTRFFLSSDFEGFVMRTWFSDICISVYESVLMILWVFFLETIVAGLDEVSAIKLASSCKVVVTTVGPYCRYGSNLVKACAEAGTHYVDCTGEYPWVLEMIEKYHETARQTGAFIVPQCAFDSAPADLVASKIGSFIREKYNAGTKDITFSLHNLNGVASGGTMETFFSTIETYSLSKLACASKPLALSPIQRPYSAPSHLPVFTHPTLGKLTPWIQATPDRAIVMRSWGLTKQHTPEKSWGDNFSFTEYKRVKSLLEGLLTWITISLLSIGVLLKPFRWIARKVITQPGFGPDQKFDINKKGNLDWRAVGVIDKDGGEKKGSKVFGSFTYNDGDAYALTGLFIVEAALHILDMEKGKAAKTGLGHVMGGGVLTSACLGEGFLKRLEDAGIKIEARDL</sequence>
<dbReference type="PANTHER" id="PTHR12286">
    <property type="entry name" value="SACCHAROPINE DEHYDROGENASE-LIKE OXIDOREDUCTASE"/>
    <property type="match status" value="1"/>
</dbReference>
<reference evidence="1 2" key="1">
    <citation type="submission" date="2023-08" db="EMBL/GenBank/DDBJ databases">
        <authorList>
            <person name="Palmer J.M."/>
        </authorList>
    </citation>
    <scope>NUCLEOTIDE SEQUENCE [LARGE SCALE GENOMIC DNA]</scope>
    <source>
        <strain evidence="1 2">TWF481</strain>
    </source>
</reference>
<evidence type="ECO:0000313" key="2">
    <source>
        <dbReference type="Proteomes" id="UP001370758"/>
    </source>
</evidence>
<evidence type="ECO:0000313" key="1">
    <source>
        <dbReference type="EMBL" id="KAK6501550.1"/>
    </source>
</evidence>
<dbReference type="Gene3D" id="3.40.50.720">
    <property type="entry name" value="NAD(P)-binding Rossmann-like Domain"/>
    <property type="match status" value="1"/>
</dbReference>
<dbReference type="GO" id="GO:0005886">
    <property type="term" value="C:plasma membrane"/>
    <property type="evidence" value="ECO:0007669"/>
    <property type="project" value="TreeGrafter"/>
</dbReference>
<name>A0AAV9W5K7_9PEZI</name>
<protein>
    <recommendedName>
        <fullName evidence="3">Saccharopine dehydrogenase NADP binding domain-containing protein</fullName>
    </recommendedName>
</protein>
<dbReference type="Proteomes" id="UP001370758">
    <property type="component" value="Unassembled WGS sequence"/>
</dbReference>
<evidence type="ECO:0008006" key="3">
    <source>
        <dbReference type="Google" id="ProtNLM"/>
    </source>
</evidence>